<evidence type="ECO:0000313" key="1">
    <source>
        <dbReference type="EMBL" id="MBQ0922642.1"/>
    </source>
</evidence>
<keyword evidence="1" id="KW-0378">Hydrolase</keyword>
<proteinExistence type="predicted"/>
<reference evidence="1 2" key="1">
    <citation type="submission" date="2021-04" db="EMBL/GenBank/DDBJ databases">
        <title>Whole-genome sequencing of Saccharopolyspora endophytica KCTC 19397.</title>
        <authorList>
            <person name="Ay H."/>
            <person name="Saygin H."/>
            <person name="Sahin N."/>
        </authorList>
    </citation>
    <scope>NUCLEOTIDE SEQUENCE [LARGE SCALE GENOMIC DNA]</scope>
    <source>
        <strain evidence="1 2">KCTC 19397</strain>
    </source>
</reference>
<dbReference type="InterPro" id="IPR006439">
    <property type="entry name" value="HAD-SF_hydro_IA"/>
</dbReference>
<protein>
    <submittedName>
        <fullName evidence="1">HAD family hydrolase</fullName>
    </submittedName>
</protein>
<dbReference type="RefSeq" id="WP_210968216.1">
    <property type="nucleotide sequence ID" value="NZ_JAGPXE010000001.1"/>
</dbReference>
<accession>A0ABS5D8V6</accession>
<dbReference type="InterPro" id="IPR023214">
    <property type="entry name" value="HAD_sf"/>
</dbReference>
<dbReference type="SUPFAM" id="SSF56784">
    <property type="entry name" value="HAD-like"/>
    <property type="match status" value="1"/>
</dbReference>
<dbReference type="NCBIfam" id="TIGR01509">
    <property type="entry name" value="HAD-SF-IA-v3"/>
    <property type="match status" value="1"/>
</dbReference>
<sequence>MSRPTEILERSKVVLLDFDGPVCAVFGGLSDHDVAVELRALFPRGLPERVEDSRDPFDVLEYATQFPDLAAQVEQRFRELEVRAVSLAPPTPGTAEVLKSLQDRDVRVVIVSNNSETAVRAYLHASRLESFTNGVSARVSAEVAQLKPSPFLLHQAMRAQGVEAADCVMIGDSTTDIEAAHAAGTDVIAYANKPGKRDRLSPFNPTAIIEHMAELIGDAPPSH</sequence>
<dbReference type="PANTHER" id="PTHR43434">
    <property type="entry name" value="PHOSPHOGLYCOLATE PHOSPHATASE"/>
    <property type="match status" value="1"/>
</dbReference>
<name>A0ABS5D8V6_9PSEU</name>
<dbReference type="Gene3D" id="3.40.50.1000">
    <property type="entry name" value="HAD superfamily/HAD-like"/>
    <property type="match status" value="1"/>
</dbReference>
<dbReference type="InterPro" id="IPR041492">
    <property type="entry name" value="HAD_2"/>
</dbReference>
<dbReference type="InterPro" id="IPR036412">
    <property type="entry name" value="HAD-like_sf"/>
</dbReference>
<keyword evidence="2" id="KW-1185">Reference proteome</keyword>
<dbReference type="PANTHER" id="PTHR43434:SF1">
    <property type="entry name" value="PHOSPHOGLYCOLATE PHOSPHATASE"/>
    <property type="match status" value="1"/>
</dbReference>
<evidence type="ECO:0000313" key="2">
    <source>
        <dbReference type="Proteomes" id="UP000674084"/>
    </source>
</evidence>
<gene>
    <name evidence="1" type="ORF">KBO27_01675</name>
</gene>
<dbReference type="GO" id="GO:0016787">
    <property type="term" value="F:hydrolase activity"/>
    <property type="evidence" value="ECO:0007669"/>
    <property type="project" value="UniProtKB-KW"/>
</dbReference>
<dbReference type="InterPro" id="IPR050155">
    <property type="entry name" value="HAD-like_hydrolase_sf"/>
</dbReference>
<dbReference type="Pfam" id="PF13419">
    <property type="entry name" value="HAD_2"/>
    <property type="match status" value="1"/>
</dbReference>
<dbReference type="NCBIfam" id="TIGR01549">
    <property type="entry name" value="HAD-SF-IA-v1"/>
    <property type="match status" value="1"/>
</dbReference>
<comment type="caution">
    <text evidence="1">The sequence shown here is derived from an EMBL/GenBank/DDBJ whole genome shotgun (WGS) entry which is preliminary data.</text>
</comment>
<dbReference type="EMBL" id="JAGPXE010000001">
    <property type="protein sequence ID" value="MBQ0922642.1"/>
    <property type="molecule type" value="Genomic_DNA"/>
</dbReference>
<dbReference type="Proteomes" id="UP000674084">
    <property type="component" value="Unassembled WGS sequence"/>
</dbReference>
<organism evidence="1 2">
    <name type="scientific">Saccharopolyspora endophytica</name>
    <dbReference type="NCBI Taxonomy" id="543886"/>
    <lineage>
        <taxon>Bacteria</taxon>
        <taxon>Bacillati</taxon>
        <taxon>Actinomycetota</taxon>
        <taxon>Actinomycetes</taxon>
        <taxon>Pseudonocardiales</taxon>
        <taxon>Pseudonocardiaceae</taxon>
        <taxon>Saccharopolyspora</taxon>
    </lineage>
</organism>